<evidence type="ECO:0000313" key="2">
    <source>
        <dbReference type="Proteomes" id="UP000010792"/>
    </source>
</evidence>
<organism evidence="1 2">
    <name type="scientific">Pseudorhizobium banfieldiae</name>
    <dbReference type="NCBI Taxonomy" id="1125847"/>
    <lineage>
        <taxon>Bacteria</taxon>
        <taxon>Pseudomonadati</taxon>
        <taxon>Pseudomonadota</taxon>
        <taxon>Alphaproteobacteria</taxon>
        <taxon>Hyphomicrobiales</taxon>
        <taxon>Rhizobiaceae</taxon>
        <taxon>Rhizobium/Agrobacterium group</taxon>
        <taxon>Pseudorhizobium</taxon>
    </lineage>
</organism>
<dbReference type="EMBL" id="FO082821">
    <property type="protein sequence ID" value="CCF22028.1"/>
    <property type="molecule type" value="Genomic_DNA"/>
</dbReference>
<accession>L0NLN9</accession>
<dbReference type="Proteomes" id="UP000010792">
    <property type="component" value="Plasmid NT26_p1"/>
</dbReference>
<evidence type="ECO:0000313" key="1">
    <source>
        <dbReference type="EMBL" id="CCF22028.1"/>
    </source>
</evidence>
<protein>
    <submittedName>
        <fullName evidence="1">Uncharacterized protein</fullName>
    </submittedName>
</protein>
<name>L0NLN9_9HYPH</name>
<proteinExistence type="predicted"/>
<dbReference type="AlphaFoldDB" id="L0NLN9"/>
<dbReference type="KEGG" id="rht:NT26_p10003"/>
<keyword evidence="1" id="KW-0614">Plasmid</keyword>
<reference evidence="1 2" key="1">
    <citation type="journal article" date="2013" name="Genome Biol. Evol.">
        <title>Life in an arsenic-containing gold mine: genome and physiology of the autotrophic arsenite-oxidizing bacterium rhizobium sp. NT-26.</title>
        <authorList>
            <person name="Andres J."/>
            <person name="Arsene-Ploetze F."/>
            <person name="Barbe V."/>
            <person name="Brochier-Armanet C."/>
            <person name="Cleiss-Arnold J."/>
            <person name="Coppee J.Y."/>
            <person name="Dillies M.A."/>
            <person name="Geist"/>
            <person name="L"/>
            <person name="Joublin A."/>
            <person name="Koechler S."/>
            <person name="Lassalle F."/>
            <person name="Marchal M."/>
            <person name="Medigue C."/>
            <person name="Muller D."/>
            <person name="Nesme X."/>
            <person name="Plewniak F."/>
            <person name="Proux C."/>
            <person name="Ramirez-Bahena M.H."/>
            <person name="Schenowitz C."/>
            <person name="Sismeiro O."/>
            <person name="Vallenet D."/>
            <person name="Santini J.M."/>
            <person name="Bertin P.N."/>
        </authorList>
    </citation>
    <scope>NUCLEOTIDE SEQUENCE [LARGE SCALE GENOMIC DNA]</scope>
    <source>
        <strain evidence="1 2">NT-26</strain>
        <plasmid evidence="1 2">NT26_p1</plasmid>
    </source>
</reference>
<sequence>MQNTNLLHITQVILWREQTLFI</sequence>
<keyword evidence="2" id="KW-1185">Reference proteome</keyword>
<geneLocation type="plasmid" evidence="1 2">
    <name>NT26_p1</name>
</geneLocation>
<gene>
    <name evidence="1" type="ORF">NT26_p10003</name>
</gene>